<dbReference type="InterPro" id="IPR009100">
    <property type="entry name" value="AcylCoA_DH/oxidase_NM_dom_sf"/>
</dbReference>
<dbReference type="SUPFAM" id="SSF56645">
    <property type="entry name" value="Acyl-CoA dehydrogenase NM domain-like"/>
    <property type="match status" value="1"/>
</dbReference>
<dbReference type="Pfam" id="PF00441">
    <property type="entry name" value="Acyl-CoA_dh_1"/>
    <property type="match status" value="1"/>
</dbReference>
<evidence type="ECO:0000313" key="10">
    <source>
        <dbReference type="Proteomes" id="UP000464186"/>
    </source>
</evidence>
<comment type="cofactor">
    <cofactor evidence="1 5">
        <name>FAD</name>
        <dbReference type="ChEBI" id="CHEBI:57692"/>
    </cofactor>
</comment>
<dbReference type="PANTHER" id="PTHR42707">
    <property type="entry name" value="ACYL-COA DEHYDROGENASE"/>
    <property type="match status" value="1"/>
</dbReference>
<dbReference type="AlphaFoldDB" id="A0A6P1NNA2"/>
<sequence length="563" mass="61586">MNFVTSDPALLPLVERYLGPEDRELLVPILNKLGEDAATRLAGLADSADKNPPVLEQFDRDGNRVDAIAYHPSYLELSRAAYEQYGLSALSHRGIHGWKDIPPHLAKYALSYVFVQAEFGLACPVSMTDAAARTLRKFGDPKIFSAFIDGLTSTDADSRLTGAMFMTETQAGTDIAMTETQAAPDGDAWRLTGDKWFTSNPDADVVLTLAKYPGGDDTTRGVGLFMLPRLMPDGSRNNYVINRLKDKLGTRSMPSGEVTLDGAYALQVGRLDHGFKQMAEMINTSRLSNAMRSAALMRRAVSESVTHARQRVVFGKPLMEQPLMRNTILPLALEAEASLGLIFHSGDTLQKADAGDETSKSLIRVLTPIAKHYICKKARWVTGEAMEIRGGNGYIEDWPNSRLLRDSHLGSIWEGSSNVIALDVLRCMKHYGAHRVIAASMNEKLAALQVSDAAPGAQILTDAWHELLTRGESILEGGNQDAQAMIGHYTHALARLIMATLLLEQAFHESTSATGYRKLLVANSYISLIVQSRTDTTPEALAWLDEIVDGAFVPRAAALKVFK</sequence>
<dbReference type="SUPFAM" id="SSF47203">
    <property type="entry name" value="Acyl-CoA dehydrogenase C-terminal domain-like"/>
    <property type="match status" value="1"/>
</dbReference>
<dbReference type="PROSITE" id="PS00073">
    <property type="entry name" value="ACYL_COA_DH_2"/>
    <property type="match status" value="1"/>
</dbReference>
<feature type="domain" description="Acyl-CoA dehydrogenase/oxidase C-terminal" evidence="6">
    <location>
        <begin position="272"/>
        <end position="426"/>
    </location>
</feature>
<dbReference type="InterPro" id="IPR036250">
    <property type="entry name" value="AcylCo_DH-like_C"/>
</dbReference>
<dbReference type="Pfam" id="PF18158">
    <property type="entry name" value="AidB_N"/>
    <property type="match status" value="1"/>
</dbReference>
<evidence type="ECO:0000259" key="6">
    <source>
        <dbReference type="Pfam" id="PF00441"/>
    </source>
</evidence>
<dbReference type="PANTHER" id="PTHR42707:SF2">
    <property type="entry name" value="ACD11 DEHYDROGENASE"/>
    <property type="match status" value="1"/>
</dbReference>
<reference evidence="9 10" key="1">
    <citation type="submission" date="2020-01" db="EMBL/GenBank/DDBJ databases">
        <title>Pseudarthrobacter psychrotolerans sp. nov., isolated from antarctic soil.</title>
        <authorList>
            <person name="Shin Y."/>
            <person name="Park W."/>
        </authorList>
    </citation>
    <scope>NUCLEOTIDE SEQUENCE [LARGE SCALE GENOMIC DNA]</scope>
    <source>
        <strain evidence="9 10">YJ56</strain>
    </source>
</reference>
<dbReference type="InterPro" id="IPR006089">
    <property type="entry name" value="Acyl-CoA_DH_CS"/>
</dbReference>
<dbReference type="Gene3D" id="2.40.110.20">
    <property type="match status" value="1"/>
</dbReference>
<evidence type="ECO:0000259" key="7">
    <source>
        <dbReference type="Pfam" id="PF02770"/>
    </source>
</evidence>
<dbReference type="InterPro" id="IPR041504">
    <property type="entry name" value="AidB_N"/>
</dbReference>
<dbReference type="EMBL" id="CP047898">
    <property type="protein sequence ID" value="QHK19022.1"/>
    <property type="molecule type" value="Genomic_DNA"/>
</dbReference>
<dbReference type="Gene3D" id="6.10.250.600">
    <property type="match status" value="1"/>
</dbReference>
<evidence type="ECO:0000256" key="1">
    <source>
        <dbReference type="ARBA" id="ARBA00001974"/>
    </source>
</evidence>
<evidence type="ECO:0000256" key="3">
    <source>
        <dbReference type="ARBA" id="ARBA00022630"/>
    </source>
</evidence>
<evidence type="ECO:0000256" key="2">
    <source>
        <dbReference type="ARBA" id="ARBA00009347"/>
    </source>
</evidence>
<feature type="domain" description="Acyl-CoA oxidase/dehydrogenase middle" evidence="7">
    <location>
        <begin position="163"/>
        <end position="261"/>
    </location>
</feature>
<dbReference type="Pfam" id="PF02770">
    <property type="entry name" value="Acyl-CoA_dh_M"/>
    <property type="match status" value="1"/>
</dbReference>
<keyword evidence="3 5" id="KW-0285">Flavoprotein</keyword>
<dbReference type="Proteomes" id="UP000464186">
    <property type="component" value="Chromosome"/>
</dbReference>
<name>A0A6P1NNA2_9MICC</name>
<evidence type="ECO:0000256" key="4">
    <source>
        <dbReference type="ARBA" id="ARBA00022827"/>
    </source>
</evidence>
<feature type="domain" description="Adaptive response protein AidB N-terminal" evidence="8">
    <location>
        <begin position="2"/>
        <end position="157"/>
    </location>
</feature>
<gene>
    <name evidence="9" type="ORF">GU243_03785</name>
</gene>
<keyword evidence="5" id="KW-0560">Oxidoreductase</keyword>
<dbReference type="KEGG" id="psey:GU243_03785"/>
<keyword evidence="10" id="KW-1185">Reference proteome</keyword>
<organism evidence="9 10">
    <name type="scientific">Pseudarthrobacter psychrotolerans</name>
    <dbReference type="NCBI Taxonomy" id="2697569"/>
    <lineage>
        <taxon>Bacteria</taxon>
        <taxon>Bacillati</taxon>
        <taxon>Actinomycetota</taxon>
        <taxon>Actinomycetes</taxon>
        <taxon>Micrococcales</taxon>
        <taxon>Micrococcaceae</taxon>
        <taxon>Pseudarthrobacter</taxon>
    </lineage>
</organism>
<dbReference type="InterPro" id="IPR052904">
    <property type="entry name" value="Acyl-CoA_dehydrogenase-like"/>
</dbReference>
<evidence type="ECO:0000313" key="9">
    <source>
        <dbReference type="EMBL" id="QHK19022.1"/>
    </source>
</evidence>
<evidence type="ECO:0000256" key="5">
    <source>
        <dbReference type="RuleBase" id="RU362125"/>
    </source>
</evidence>
<comment type="similarity">
    <text evidence="2 5">Belongs to the acyl-CoA dehydrogenase family.</text>
</comment>
<keyword evidence="4 5" id="KW-0274">FAD</keyword>
<accession>A0A6P1NNA2</accession>
<dbReference type="GO" id="GO:0003995">
    <property type="term" value="F:acyl-CoA dehydrogenase activity"/>
    <property type="evidence" value="ECO:0007669"/>
    <property type="project" value="InterPro"/>
</dbReference>
<evidence type="ECO:0000259" key="8">
    <source>
        <dbReference type="Pfam" id="PF18158"/>
    </source>
</evidence>
<dbReference type="InterPro" id="IPR006091">
    <property type="entry name" value="Acyl-CoA_Oxase/DH_mid-dom"/>
</dbReference>
<protein>
    <submittedName>
        <fullName evidence="9">Acyl-CoA dehydrogenase</fullName>
    </submittedName>
</protein>
<dbReference type="Gene3D" id="1.20.140.10">
    <property type="entry name" value="Butyryl-CoA Dehydrogenase, subunit A, domain 3"/>
    <property type="match status" value="1"/>
</dbReference>
<proteinExistence type="inferred from homology"/>
<dbReference type="InterPro" id="IPR009075">
    <property type="entry name" value="AcylCo_DH/oxidase_C"/>
</dbReference>